<reference evidence="1 2" key="1">
    <citation type="submission" date="2018-02" db="EMBL/GenBank/DDBJ databases">
        <authorList>
            <person name="Cohen D.B."/>
            <person name="Kent A.D."/>
        </authorList>
    </citation>
    <scope>NUCLEOTIDE SEQUENCE [LARGE SCALE GENOMIC DNA]</scope>
    <source>
        <strain evidence="1">CIP109753</strain>
    </source>
</reference>
<organism evidence="1 2">
    <name type="scientific">Flavobacterium columnare</name>
    <dbReference type="NCBI Taxonomy" id="996"/>
    <lineage>
        <taxon>Bacteria</taxon>
        <taxon>Pseudomonadati</taxon>
        <taxon>Bacteroidota</taxon>
        <taxon>Flavobacteriia</taxon>
        <taxon>Flavobacteriales</taxon>
        <taxon>Flavobacteriaceae</taxon>
        <taxon>Flavobacterium</taxon>
    </lineage>
</organism>
<protein>
    <recommendedName>
        <fullName evidence="3">Lipoprotein</fullName>
    </recommendedName>
</protein>
<evidence type="ECO:0000313" key="1">
    <source>
        <dbReference type="EMBL" id="SPE76397.1"/>
    </source>
</evidence>
<sequence length="204" mass="23316">MYKFKMLEMVSRKLSFLCACLILVSCNKEDNKDVMSDTKGSCESSIPFLKTGKEVVFDLFTFGKKSGTMKMTFGSCNGEGFLVTRNFYNDLGELVRSSVDLMKQEGDFLLVDSDNNKDYFAKSYKKNVQLNEEWKHVRADKAVVTHKVIDLDSVIKVPAGTFHCKVFKFSTTTAINDSYIFWNDDIGNVYEDTGFFKMELKSFK</sequence>
<dbReference type="PROSITE" id="PS51257">
    <property type="entry name" value="PROKAR_LIPOPROTEIN"/>
    <property type="match status" value="1"/>
</dbReference>
<dbReference type="EMBL" id="OLKH01000055">
    <property type="protein sequence ID" value="SPE76397.1"/>
    <property type="molecule type" value="Genomic_DNA"/>
</dbReference>
<gene>
    <name evidence="1" type="ORF">FLACOL_00376</name>
</gene>
<name>A0A2N9P7R8_9FLAO</name>
<dbReference type="Proteomes" id="UP000238180">
    <property type="component" value="Unassembled WGS sequence"/>
</dbReference>
<proteinExistence type="predicted"/>
<dbReference type="RefSeq" id="WP_105195393.1">
    <property type="nucleotide sequence ID" value="NZ_OLKH01000055.1"/>
</dbReference>
<accession>A0A2N9P7R8</accession>
<dbReference type="AlphaFoldDB" id="A0A2N9P7R8"/>
<evidence type="ECO:0000313" key="2">
    <source>
        <dbReference type="Proteomes" id="UP000238180"/>
    </source>
</evidence>
<evidence type="ECO:0008006" key="3">
    <source>
        <dbReference type="Google" id="ProtNLM"/>
    </source>
</evidence>